<sequence>MSNLGGREAPASISRTGSTSRHQVKRSISEIAAPILPRSGHSRHQSHLSQHLRKERYNDQPAQPGHQMPARYSLDVSRPDVLSHSRHPSMMGVVKDENRSRTSILEAERKASKQDLLRQEREKAKSRADGLKQSLVQLHTFSTTATRRLDQTYYAILEKTSALQGTVAALKDLTESSREIYTTFEKDSKDLETDITSQLDALGHFDEQQTKIESLRDRIHEGRAKVQALSARVDSVRERVEGWERADQEWRDKTRKRLRVVWTAIFLLLVIIAGLFMMLSPGRSLQPPSPGDTSDSLRDVLLVDTPLRDTSPNIPELDHVPLADVGGVSPVSDRTLNFTELSLVWARPAETEDRLREFDEL</sequence>
<accession>A0A0B7JRB8</accession>
<keyword evidence="3" id="KW-0812">Transmembrane</keyword>
<evidence type="ECO:0000256" key="2">
    <source>
        <dbReference type="SAM" id="MobiDB-lite"/>
    </source>
</evidence>
<feature type="coiled-coil region" evidence="1">
    <location>
        <begin position="212"/>
        <end position="246"/>
    </location>
</feature>
<evidence type="ECO:0000313" key="4">
    <source>
        <dbReference type="EMBL" id="CEO45071.1"/>
    </source>
</evidence>
<dbReference type="AlphaFoldDB" id="A0A0B7JRB8"/>
<proteinExistence type="predicted"/>
<feature type="compositionally biased region" description="Basic residues" evidence="2">
    <location>
        <begin position="40"/>
        <end position="52"/>
    </location>
</feature>
<protein>
    <submittedName>
        <fullName evidence="4">Uncharacterized protein</fullName>
    </submittedName>
</protein>
<feature type="transmembrane region" description="Helical" evidence="3">
    <location>
        <begin position="260"/>
        <end position="279"/>
    </location>
</feature>
<keyword evidence="3" id="KW-1133">Transmembrane helix</keyword>
<gene>
    <name evidence="4" type="ORF">BN869_000001126_1</name>
</gene>
<feature type="region of interest" description="Disordered" evidence="2">
    <location>
        <begin position="33"/>
        <end position="52"/>
    </location>
</feature>
<feature type="region of interest" description="Disordered" evidence="2">
    <location>
        <begin position="1"/>
        <end position="25"/>
    </location>
</feature>
<organism evidence="4">
    <name type="scientific">Bionectria ochroleuca</name>
    <name type="common">Gliocladium roseum</name>
    <dbReference type="NCBI Taxonomy" id="29856"/>
    <lineage>
        <taxon>Eukaryota</taxon>
        <taxon>Fungi</taxon>
        <taxon>Dikarya</taxon>
        <taxon>Ascomycota</taxon>
        <taxon>Pezizomycotina</taxon>
        <taxon>Sordariomycetes</taxon>
        <taxon>Hypocreomycetidae</taxon>
        <taxon>Hypocreales</taxon>
        <taxon>Bionectriaceae</taxon>
        <taxon>Clonostachys</taxon>
    </lineage>
</organism>
<evidence type="ECO:0000256" key="3">
    <source>
        <dbReference type="SAM" id="Phobius"/>
    </source>
</evidence>
<dbReference type="EMBL" id="CDPU01000002">
    <property type="protein sequence ID" value="CEO45071.1"/>
    <property type="molecule type" value="Genomic_DNA"/>
</dbReference>
<reference evidence="4" key="1">
    <citation type="submission" date="2015-01" db="EMBL/GenBank/DDBJ databases">
        <authorList>
            <person name="Durling Mikael"/>
        </authorList>
    </citation>
    <scope>NUCLEOTIDE SEQUENCE</scope>
</reference>
<evidence type="ECO:0000256" key="1">
    <source>
        <dbReference type="SAM" id="Coils"/>
    </source>
</evidence>
<keyword evidence="1" id="KW-0175">Coiled coil</keyword>
<name>A0A0B7JRB8_BIOOC</name>
<keyword evidence="3" id="KW-0472">Membrane</keyword>